<dbReference type="FunFam" id="1.20.1250.20:FF:000082">
    <property type="entry name" value="MFS multidrug transporter, putative"/>
    <property type="match status" value="1"/>
</dbReference>
<dbReference type="HOGENOM" id="CLU_008455_0_4_1"/>
<dbReference type="InterPro" id="IPR020846">
    <property type="entry name" value="MFS_dom"/>
</dbReference>
<comment type="subcellular location">
    <subcellularLocation>
        <location evidence="1">Membrane</location>
        <topology evidence="1">Multi-pass membrane protein</topology>
    </subcellularLocation>
</comment>
<feature type="transmembrane region" description="Helical" evidence="6">
    <location>
        <begin position="196"/>
        <end position="216"/>
    </location>
</feature>
<feature type="transmembrane region" description="Helical" evidence="6">
    <location>
        <begin position="228"/>
        <end position="249"/>
    </location>
</feature>
<protein>
    <recommendedName>
        <fullName evidence="7">Major facilitator superfamily (MFS) profile domain-containing protein</fullName>
    </recommendedName>
</protein>
<dbReference type="InterPro" id="IPR011701">
    <property type="entry name" value="MFS"/>
</dbReference>
<evidence type="ECO:0000259" key="7">
    <source>
        <dbReference type="PROSITE" id="PS50850"/>
    </source>
</evidence>
<keyword evidence="2 6" id="KW-0812">Transmembrane</keyword>
<dbReference type="EMBL" id="KN832578">
    <property type="protein sequence ID" value="KII83384.1"/>
    <property type="molecule type" value="Genomic_DNA"/>
</dbReference>
<dbReference type="PANTHER" id="PTHR23502:SF134">
    <property type="entry name" value="MAJOR FACILITATOR SUPERFAMILY (MFS) PROFILE DOMAIN-CONTAINING PROTEIN-RELATED"/>
    <property type="match status" value="1"/>
</dbReference>
<dbReference type="GO" id="GO:0022857">
    <property type="term" value="F:transmembrane transporter activity"/>
    <property type="evidence" value="ECO:0007669"/>
    <property type="project" value="InterPro"/>
</dbReference>
<keyword evidence="9" id="KW-1185">Reference proteome</keyword>
<feature type="transmembrane region" description="Helical" evidence="6">
    <location>
        <begin position="99"/>
        <end position="124"/>
    </location>
</feature>
<accession>A0A0C9T297</accession>
<dbReference type="AlphaFoldDB" id="A0A0C9T297"/>
<dbReference type="InterPro" id="IPR036259">
    <property type="entry name" value="MFS_trans_sf"/>
</dbReference>
<proteinExistence type="predicted"/>
<dbReference type="OrthoDB" id="5376138at2759"/>
<dbReference type="Gene3D" id="1.20.1250.20">
    <property type="entry name" value="MFS general substrate transporter like domains"/>
    <property type="match status" value="1"/>
</dbReference>
<evidence type="ECO:0000256" key="3">
    <source>
        <dbReference type="ARBA" id="ARBA00022989"/>
    </source>
</evidence>
<dbReference type="PANTHER" id="PTHR23502">
    <property type="entry name" value="MAJOR FACILITATOR SUPERFAMILY"/>
    <property type="match status" value="1"/>
</dbReference>
<feature type="transmembrane region" description="Helical" evidence="6">
    <location>
        <begin position="431"/>
        <end position="452"/>
    </location>
</feature>
<feature type="transmembrane region" description="Helical" evidence="6">
    <location>
        <begin position="255"/>
        <end position="275"/>
    </location>
</feature>
<evidence type="ECO:0000256" key="1">
    <source>
        <dbReference type="ARBA" id="ARBA00004141"/>
    </source>
</evidence>
<feature type="transmembrane region" description="Helical" evidence="6">
    <location>
        <begin position="136"/>
        <end position="156"/>
    </location>
</feature>
<evidence type="ECO:0000256" key="4">
    <source>
        <dbReference type="ARBA" id="ARBA00023136"/>
    </source>
</evidence>
<dbReference type="SUPFAM" id="SSF103473">
    <property type="entry name" value="MFS general substrate transporter"/>
    <property type="match status" value="1"/>
</dbReference>
<feature type="domain" description="Major facilitator superfamily (MFS) profile" evidence="7">
    <location>
        <begin position="101"/>
        <end position="521"/>
    </location>
</feature>
<name>A0A0C9T297_PLICR</name>
<dbReference type="Proteomes" id="UP000053263">
    <property type="component" value="Unassembled WGS sequence"/>
</dbReference>
<dbReference type="PROSITE" id="PS50850">
    <property type="entry name" value="MFS"/>
    <property type="match status" value="1"/>
</dbReference>
<dbReference type="CDD" id="cd17323">
    <property type="entry name" value="MFS_Tpo1_MDR_like"/>
    <property type="match status" value="1"/>
</dbReference>
<gene>
    <name evidence="8" type="ORF">PLICRDRAFT_180466</name>
</gene>
<organism evidence="8 9">
    <name type="scientific">Plicaturopsis crispa FD-325 SS-3</name>
    <dbReference type="NCBI Taxonomy" id="944288"/>
    <lineage>
        <taxon>Eukaryota</taxon>
        <taxon>Fungi</taxon>
        <taxon>Dikarya</taxon>
        <taxon>Basidiomycota</taxon>
        <taxon>Agaricomycotina</taxon>
        <taxon>Agaricomycetes</taxon>
        <taxon>Agaricomycetidae</taxon>
        <taxon>Amylocorticiales</taxon>
        <taxon>Amylocorticiaceae</taxon>
        <taxon>Plicatura</taxon>
        <taxon>Plicaturopsis crispa</taxon>
    </lineage>
</organism>
<feature type="transmembrane region" description="Helical" evidence="6">
    <location>
        <begin position="366"/>
        <end position="384"/>
    </location>
</feature>
<feature type="region of interest" description="Disordered" evidence="5">
    <location>
        <begin position="1"/>
        <end position="23"/>
    </location>
</feature>
<feature type="transmembrane region" description="Helical" evidence="6">
    <location>
        <begin position="323"/>
        <end position="346"/>
    </location>
</feature>
<sequence>MSLNANAVSPALERVHSADSGESREADVGLHWDATAHQYVAETGGHHHHHPAGADLEATIVDEKSGTEKLESDSDDDVYIEFEEGDPKNPFNWPRKKKWIISLCGSWFCFLVAFCASSFSVGISDMRNDLHVSSEVAAITLAVYPLGFGIAPLALAPFSEAYGRNPMYISTIVLFSAFTAMIGAAPNITAVALGRFLSGCAGSSGSTMVGGTLADIWVTHERGLPMSIFSAAAFIGTGLGPAVTGYIPMHIGWRWIQYIQALMGAVTFVVFLIFLRETRGSILLSHRAAAMRKESGNDRWKCKADEERASLTVLIKVSLTRPLYFLFTEPVVFFFSLWVSFVWGVMYGLLEAIPLVMKLYGANQGQIGLAFFSLALGGLIAALANPIQEALYRKNVSKKGPEARLYGAALGGLLVPAGCFIFAWTEGRVHWIAPLIGVTVLMTGIFWIYCAVFNYLADSYLAYASSAIAAQSFARNFMGFVFPLFTAQMYVRLGYDWASFLFGMIALLLAVIPFVLLRYGPQIRARSKFVKEMERVKRLA</sequence>
<keyword evidence="3 6" id="KW-1133">Transmembrane helix</keyword>
<evidence type="ECO:0000256" key="6">
    <source>
        <dbReference type="SAM" id="Phobius"/>
    </source>
</evidence>
<evidence type="ECO:0000256" key="2">
    <source>
        <dbReference type="ARBA" id="ARBA00022692"/>
    </source>
</evidence>
<feature type="compositionally biased region" description="Basic and acidic residues" evidence="5">
    <location>
        <begin position="13"/>
        <end position="23"/>
    </location>
</feature>
<evidence type="ECO:0000256" key="5">
    <source>
        <dbReference type="SAM" id="MobiDB-lite"/>
    </source>
</evidence>
<evidence type="ECO:0000313" key="8">
    <source>
        <dbReference type="EMBL" id="KII83384.1"/>
    </source>
</evidence>
<feature type="transmembrane region" description="Helical" evidence="6">
    <location>
        <begin position="405"/>
        <end position="425"/>
    </location>
</feature>
<keyword evidence="4 6" id="KW-0472">Membrane</keyword>
<evidence type="ECO:0000313" key="9">
    <source>
        <dbReference type="Proteomes" id="UP000053263"/>
    </source>
</evidence>
<reference evidence="8 9" key="1">
    <citation type="submission" date="2014-06" db="EMBL/GenBank/DDBJ databases">
        <title>Evolutionary Origins and Diversification of the Mycorrhizal Mutualists.</title>
        <authorList>
            <consortium name="DOE Joint Genome Institute"/>
            <consortium name="Mycorrhizal Genomics Consortium"/>
            <person name="Kohler A."/>
            <person name="Kuo A."/>
            <person name="Nagy L.G."/>
            <person name="Floudas D."/>
            <person name="Copeland A."/>
            <person name="Barry K.W."/>
            <person name="Cichocki N."/>
            <person name="Veneault-Fourrey C."/>
            <person name="LaButti K."/>
            <person name="Lindquist E.A."/>
            <person name="Lipzen A."/>
            <person name="Lundell T."/>
            <person name="Morin E."/>
            <person name="Murat C."/>
            <person name="Riley R."/>
            <person name="Ohm R."/>
            <person name="Sun H."/>
            <person name="Tunlid A."/>
            <person name="Henrissat B."/>
            <person name="Grigoriev I.V."/>
            <person name="Hibbett D.S."/>
            <person name="Martin F."/>
        </authorList>
    </citation>
    <scope>NUCLEOTIDE SEQUENCE [LARGE SCALE GENOMIC DNA]</scope>
    <source>
        <strain evidence="8 9">FD-325 SS-3</strain>
    </source>
</reference>
<dbReference type="Pfam" id="PF07690">
    <property type="entry name" value="MFS_1"/>
    <property type="match status" value="1"/>
</dbReference>
<feature type="transmembrane region" description="Helical" evidence="6">
    <location>
        <begin position="497"/>
        <end position="519"/>
    </location>
</feature>
<feature type="transmembrane region" description="Helical" evidence="6">
    <location>
        <begin position="168"/>
        <end position="190"/>
    </location>
</feature>
<dbReference type="GO" id="GO:0005886">
    <property type="term" value="C:plasma membrane"/>
    <property type="evidence" value="ECO:0007669"/>
    <property type="project" value="TreeGrafter"/>
</dbReference>